<keyword evidence="4" id="KW-1185">Reference proteome</keyword>
<dbReference type="OrthoDB" id="253619at2"/>
<keyword evidence="2" id="KW-1133">Transmembrane helix</keyword>
<dbReference type="SUPFAM" id="SSF54523">
    <property type="entry name" value="Pili subunits"/>
    <property type="match status" value="1"/>
</dbReference>
<dbReference type="KEGG" id="tpol:Mal48_30370"/>
<dbReference type="InterPro" id="IPR012902">
    <property type="entry name" value="N_methyl_site"/>
</dbReference>
<gene>
    <name evidence="3" type="ORF">Mal48_30370</name>
</gene>
<evidence type="ECO:0000313" key="4">
    <source>
        <dbReference type="Proteomes" id="UP000315724"/>
    </source>
</evidence>
<organism evidence="3 4">
    <name type="scientific">Thalassoglobus polymorphus</name>
    <dbReference type="NCBI Taxonomy" id="2527994"/>
    <lineage>
        <taxon>Bacteria</taxon>
        <taxon>Pseudomonadati</taxon>
        <taxon>Planctomycetota</taxon>
        <taxon>Planctomycetia</taxon>
        <taxon>Planctomycetales</taxon>
        <taxon>Planctomycetaceae</taxon>
        <taxon>Thalassoglobus</taxon>
    </lineage>
</organism>
<keyword evidence="2" id="KW-0472">Membrane</keyword>
<feature type="region of interest" description="Disordered" evidence="1">
    <location>
        <begin position="1"/>
        <end position="20"/>
    </location>
</feature>
<proteinExistence type="predicted"/>
<dbReference type="Proteomes" id="UP000315724">
    <property type="component" value="Chromosome"/>
</dbReference>
<dbReference type="EMBL" id="CP036267">
    <property type="protein sequence ID" value="QDT33782.1"/>
    <property type="molecule type" value="Genomic_DNA"/>
</dbReference>
<dbReference type="InterPro" id="IPR045584">
    <property type="entry name" value="Pilin-like"/>
</dbReference>
<feature type="region of interest" description="Disordered" evidence="1">
    <location>
        <begin position="323"/>
        <end position="364"/>
    </location>
</feature>
<name>A0A517QQ75_9PLAN</name>
<dbReference type="NCBIfam" id="TIGR02532">
    <property type="entry name" value="IV_pilin_GFxxxE"/>
    <property type="match status" value="1"/>
</dbReference>
<reference evidence="3 4" key="1">
    <citation type="submission" date="2019-02" db="EMBL/GenBank/DDBJ databases">
        <title>Deep-cultivation of Planctomycetes and their phenomic and genomic characterization uncovers novel biology.</title>
        <authorList>
            <person name="Wiegand S."/>
            <person name="Jogler M."/>
            <person name="Boedeker C."/>
            <person name="Pinto D."/>
            <person name="Vollmers J."/>
            <person name="Rivas-Marin E."/>
            <person name="Kohn T."/>
            <person name="Peeters S.H."/>
            <person name="Heuer A."/>
            <person name="Rast P."/>
            <person name="Oberbeckmann S."/>
            <person name="Bunk B."/>
            <person name="Jeske O."/>
            <person name="Meyerdierks A."/>
            <person name="Storesund J.E."/>
            <person name="Kallscheuer N."/>
            <person name="Luecker S."/>
            <person name="Lage O.M."/>
            <person name="Pohl T."/>
            <person name="Merkel B.J."/>
            <person name="Hornburger P."/>
            <person name="Mueller R.-W."/>
            <person name="Bruemmer F."/>
            <person name="Labrenz M."/>
            <person name="Spormann A.M."/>
            <person name="Op den Camp H."/>
            <person name="Overmann J."/>
            <person name="Amann R."/>
            <person name="Jetten M.S.M."/>
            <person name="Mascher T."/>
            <person name="Medema M.H."/>
            <person name="Devos D.P."/>
            <person name="Kaster A.-K."/>
            <person name="Ovreas L."/>
            <person name="Rohde M."/>
            <person name="Galperin M.Y."/>
            <person name="Jogler C."/>
        </authorList>
    </citation>
    <scope>NUCLEOTIDE SEQUENCE [LARGE SCALE GENOMIC DNA]</scope>
    <source>
        <strain evidence="3 4">Mal48</strain>
    </source>
</reference>
<dbReference type="Gene3D" id="3.30.700.10">
    <property type="entry name" value="Glycoprotein, Type 4 Pilin"/>
    <property type="match status" value="1"/>
</dbReference>
<sequence length="364" mass="38940">MFNRQQQFRTTRNSAGSSRSVDSLRGYTLMEVLVVMMIIGILLALIVPALGRLLGASKGVATRTTINQIDSIIQARYDAVLEADVSVEAKKLAALNSGVDEKEAEFLIRKLMYRQALPQRPEDLGGFDVDLSTTGDNPPLASAWTSKGGAAASDDSSVTGSELFLFALTQGSSVQVIPGGKSYPMPVLEMDNINQAHVQDSDGNGLDELIDDWGQPLRFYNFPTHLFRDDGDTGNAPTRKNASILIAGLPNDTNLNGPLDRDPLDPSGLLASQFSSADSNFEYTPGGSVVNRVAMSTFNYHIPSTYYVPLLVSAGPDGVLGLGEPTSTVTSPGPPQTADRLAKVESTSGATDIRDNITNRNTQQ</sequence>
<keyword evidence="2" id="KW-0812">Transmembrane</keyword>
<evidence type="ECO:0000313" key="3">
    <source>
        <dbReference type="EMBL" id="QDT33782.1"/>
    </source>
</evidence>
<dbReference type="RefSeq" id="WP_145200644.1">
    <property type="nucleotide sequence ID" value="NZ_CP036267.1"/>
</dbReference>
<protein>
    <recommendedName>
        <fullName evidence="5">Major pilin subunit</fullName>
    </recommendedName>
</protein>
<evidence type="ECO:0000256" key="1">
    <source>
        <dbReference type="SAM" id="MobiDB-lite"/>
    </source>
</evidence>
<feature type="transmembrane region" description="Helical" evidence="2">
    <location>
        <begin position="32"/>
        <end position="54"/>
    </location>
</feature>
<dbReference type="AlphaFoldDB" id="A0A517QQ75"/>
<dbReference type="Pfam" id="PF07963">
    <property type="entry name" value="N_methyl"/>
    <property type="match status" value="1"/>
</dbReference>
<accession>A0A517QQ75</accession>
<evidence type="ECO:0008006" key="5">
    <source>
        <dbReference type="Google" id="ProtNLM"/>
    </source>
</evidence>
<evidence type="ECO:0000256" key="2">
    <source>
        <dbReference type="SAM" id="Phobius"/>
    </source>
</evidence>